<protein>
    <submittedName>
        <fullName evidence="1">Uncharacterized protein</fullName>
    </submittedName>
</protein>
<dbReference type="RefSeq" id="WP_099264048.1">
    <property type="nucleotide sequence ID" value="NZ_NIZW01000037.1"/>
</dbReference>
<dbReference type="EMBL" id="NIZW01000037">
    <property type="protein sequence ID" value="PHQ31886.1"/>
    <property type="molecule type" value="Genomic_DNA"/>
</dbReference>
<name>A0A2G1VYL5_9BACT</name>
<dbReference type="Proteomes" id="UP000225740">
    <property type="component" value="Unassembled WGS sequence"/>
</dbReference>
<keyword evidence="2" id="KW-1185">Reference proteome</keyword>
<sequence>MSRLLFSIYRDLAFFHQVSPATLICIGKARAFHIAFEATELRFPSVSNMHVEHLGFVAQMNISDGSGQRGHQNLLVQIFLLHRESRRQRILSSP</sequence>
<organism evidence="1 2">
    <name type="scientific">Rhodopirellula bahusiensis</name>
    <dbReference type="NCBI Taxonomy" id="2014065"/>
    <lineage>
        <taxon>Bacteria</taxon>
        <taxon>Pseudomonadati</taxon>
        <taxon>Planctomycetota</taxon>
        <taxon>Planctomycetia</taxon>
        <taxon>Pirellulales</taxon>
        <taxon>Pirellulaceae</taxon>
        <taxon>Rhodopirellula</taxon>
    </lineage>
</organism>
<proteinExistence type="predicted"/>
<dbReference type="GeneID" id="90611877"/>
<evidence type="ECO:0000313" key="1">
    <source>
        <dbReference type="EMBL" id="PHQ31886.1"/>
    </source>
</evidence>
<gene>
    <name evidence="1" type="ORF">CEE69_28895</name>
</gene>
<evidence type="ECO:0000313" key="2">
    <source>
        <dbReference type="Proteomes" id="UP000225740"/>
    </source>
</evidence>
<comment type="caution">
    <text evidence="1">The sequence shown here is derived from an EMBL/GenBank/DDBJ whole genome shotgun (WGS) entry which is preliminary data.</text>
</comment>
<accession>A0A2G1VYL5</accession>
<dbReference type="AlphaFoldDB" id="A0A2G1VYL5"/>
<reference evidence="1 2" key="1">
    <citation type="submission" date="2017-06" db="EMBL/GenBank/DDBJ databases">
        <title>Description of Rhodopirellula bahusiensis sp. nov.</title>
        <authorList>
            <person name="Kizina J."/>
            <person name="Harder J."/>
        </authorList>
    </citation>
    <scope>NUCLEOTIDE SEQUENCE [LARGE SCALE GENOMIC DNA]</scope>
    <source>
        <strain evidence="1 2">SWK21</strain>
    </source>
</reference>